<comment type="caution">
    <text evidence="2">The sequence shown here is derived from an EMBL/GenBank/DDBJ whole genome shotgun (WGS) entry which is preliminary data.</text>
</comment>
<organism evidence="2 3">
    <name type="scientific">Temnothorax longispinosus</name>
    <dbReference type="NCBI Taxonomy" id="300112"/>
    <lineage>
        <taxon>Eukaryota</taxon>
        <taxon>Metazoa</taxon>
        <taxon>Ecdysozoa</taxon>
        <taxon>Arthropoda</taxon>
        <taxon>Hexapoda</taxon>
        <taxon>Insecta</taxon>
        <taxon>Pterygota</taxon>
        <taxon>Neoptera</taxon>
        <taxon>Endopterygota</taxon>
        <taxon>Hymenoptera</taxon>
        <taxon>Apocrita</taxon>
        <taxon>Aculeata</taxon>
        <taxon>Formicoidea</taxon>
        <taxon>Formicidae</taxon>
        <taxon>Myrmicinae</taxon>
        <taxon>Temnothorax</taxon>
    </lineage>
</organism>
<protein>
    <submittedName>
        <fullName evidence="2">Uncharacterized protein</fullName>
    </submittedName>
</protein>
<keyword evidence="3" id="KW-1185">Reference proteome</keyword>
<proteinExistence type="predicted"/>
<sequence>MMFYGCASIITNGEKLEETDKEFQNKCKETGKNREHAEKEEAVGARANVFATIDRIASSAKPTTGASVIILGSTPYADGWRVVAENSGPEPETLQYSATQPGTPPDYQAARAARYNAVSICQVAGDIMPRNRFAVNSPSAVTLQSRRINVPFSGYIRETADYMVHDKCALLTLLRSVKSYSTVINCANDDEEGSAPPPITFSPFAAIKGLRDTVPCVRAVAKKSDADIGNKFFSLVETYNDHSTCTKVYTLHNHHEDDQSDDDDDDDDDDDVTRPMSPTALNKRYLSRNGRKLRNRMRNWLIGFYLEDLSLLPGFVEQVLSKK</sequence>
<feature type="compositionally biased region" description="Acidic residues" evidence="1">
    <location>
        <begin position="258"/>
        <end position="271"/>
    </location>
</feature>
<name>A0A4S2KMU4_9HYME</name>
<reference evidence="2 3" key="1">
    <citation type="journal article" date="2019" name="Philos. Trans. R. Soc. Lond., B, Biol. Sci.">
        <title>Ant behaviour and brain gene expression of defending hosts depend on the ecological success of the intruding social parasite.</title>
        <authorList>
            <person name="Kaur R."/>
            <person name="Stoldt M."/>
            <person name="Jongepier E."/>
            <person name="Feldmeyer B."/>
            <person name="Menzel F."/>
            <person name="Bornberg-Bauer E."/>
            <person name="Foitzik S."/>
        </authorList>
    </citation>
    <scope>NUCLEOTIDE SEQUENCE [LARGE SCALE GENOMIC DNA]</scope>
    <source>
        <tissue evidence="2">Whole body</tissue>
    </source>
</reference>
<gene>
    <name evidence="2" type="ORF">DBV15_00676</name>
</gene>
<dbReference type="Proteomes" id="UP000310200">
    <property type="component" value="Unassembled WGS sequence"/>
</dbReference>
<evidence type="ECO:0000256" key="1">
    <source>
        <dbReference type="SAM" id="MobiDB-lite"/>
    </source>
</evidence>
<accession>A0A4S2KMU4</accession>
<dbReference type="EMBL" id="QBLH01001803">
    <property type="protein sequence ID" value="TGZ51063.1"/>
    <property type="molecule type" value="Genomic_DNA"/>
</dbReference>
<evidence type="ECO:0000313" key="2">
    <source>
        <dbReference type="EMBL" id="TGZ51063.1"/>
    </source>
</evidence>
<feature type="region of interest" description="Disordered" evidence="1">
    <location>
        <begin position="254"/>
        <end position="281"/>
    </location>
</feature>
<dbReference type="AlphaFoldDB" id="A0A4S2KMU4"/>
<evidence type="ECO:0000313" key="3">
    <source>
        <dbReference type="Proteomes" id="UP000310200"/>
    </source>
</evidence>